<dbReference type="Pfam" id="PF08268">
    <property type="entry name" value="FBA_3"/>
    <property type="match status" value="1"/>
</dbReference>
<evidence type="ECO:0000259" key="2">
    <source>
        <dbReference type="PROSITE" id="PS50181"/>
    </source>
</evidence>
<sequence>MVIECIAWGLLLLCSLFILHQNQNKGFGQFPENVLINILSRLPADSILRCRKVCRHWRTLTSSIDFITMQNQRAPSVIMAECKYDCWGEERDYFVYDALAKKLRKISSDQESKFPLAALAKYMRDIFFKSKFDFKNNVKRLRNFSIHGACGPLLHIKGERYGLFGHDYAFNLLTRQLGVVNKRMNHVVCGLFFNELRNEYNYLCVRFLSTNANSNQTFQLYVYNLASCSNIEIASSRVLCGSCSKVTPIAVNQALYLMVYLTERHVNQCKHMVLVFEMDSGNFHTLPHPKLKWSCIGASHSDMYLFVHDGRLCLYHANVSLGLLDIWTLEDHANWCWVPLCSKINLPLSGDARRGDHWTILSVRKYELLVYWDDPHLFLVNLKEQSVEEIKMPYKIDFQYYRVMSSKFSLVAYKSTLATPHLVWDIGEPPLFSL</sequence>
<feature type="chain" id="PRO_5016371690" description="F-box domain-containing protein" evidence="1">
    <location>
        <begin position="29"/>
        <end position="434"/>
    </location>
</feature>
<protein>
    <recommendedName>
        <fullName evidence="2">F-box domain-containing protein</fullName>
    </recommendedName>
</protein>
<gene>
    <name evidence="3" type="ORF">DM860_003844</name>
</gene>
<dbReference type="Gene3D" id="1.20.1280.50">
    <property type="match status" value="1"/>
</dbReference>
<evidence type="ECO:0000313" key="3">
    <source>
        <dbReference type="EMBL" id="RAL36922.1"/>
    </source>
</evidence>
<dbReference type="SUPFAM" id="SSF81383">
    <property type="entry name" value="F-box domain"/>
    <property type="match status" value="1"/>
</dbReference>
<dbReference type="InterPro" id="IPR036047">
    <property type="entry name" value="F-box-like_dom_sf"/>
</dbReference>
<dbReference type="InterPro" id="IPR050796">
    <property type="entry name" value="SCF_F-box_component"/>
</dbReference>
<dbReference type="PANTHER" id="PTHR31672">
    <property type="entry name" value="BNACNNG10540D PROTEIN"/>
    <property type="match status" value="1"/>
</dbReference>
<dbReference type="SMART" id="SM00256">
    <property type="entry name" value="FBOX"/>
    <property type="match status" value="1"/>
</dbReference>
<dbReference type="Proteomes" id="UP000249390">
    <property type="component" value="Unassembled WGS sequence"/>
</dbReference>
<dbReference type="AlphaFoldDB" id="A0A328CUT0"/>
<name>A0A328CUT0_9ASTE</name>
<dbReference type="EMBL" id="NQVE01000217">
    <property type="protein sequence ID" value="RAL36922.1"/>
    <property type="molecule type" value="Genomic_DNA"/>
</dbReference>
<feature type="domain" description="F-box" evidence="2">
    <location>
        <begin position="24"/>
        <end position="71"/>
    </location>
</feature>
<keyword evidence="1" id="KW-0732">Signal</keyword>
<proteinExistence type="predicted"/>
<dbReference type="InterPro" id="IPR013187">
    <property type="entry name" value="F-box-assoc_dom_typ3"/>
</dbReference>
<organism evidence="3 4">
    <name type="scientific">Cuscuta australis</name>
    <dbReference type="NCBI Taxonomy" id="267555"/>
    <lineage>
        <taxon>Eukaryota</taxon>
        <taxon>Viridiplantae</taxon>
        <taxon>Streptophyta</taxon>
        <taxon>Embryophyta</taxon>
        <taxon>Tracheophyta</taxon>
        <taxon>Spermatophyta</taxon>
        <taxon>Magnoliopsida</taxon>
        <taxon>eudicotyledons</taxon>
        <taxon>Gunneridae</taxon>
        <taxon>Pentapetalae</taxon>
        <taxon>asterids</taxon>
        <taxon>lamiids</taxon>
        <taxon>Solanales</taxon>
        <taxon>Convolvulaceae</taxon>
        <taxon>Cuscuteae</taxon>
        <taxon>Cuscuta</taxon>
        <taxon>Cuscuta subgen. Grammica</taxon>
        <taxon>Cuscuta sect. Cleistogrammica</taxon>
    </lineage>
</organism>
<evidence type="ECO:0000256" key="1">
    <source>
        <dbReference type="SAM" id="SignalP"/>
    </source>
</evidence>
<dbReference type="Pfam" id="PF00646">
    <property type="entry name" value="F-box"/>
    <property type="match status" value="1"/>
</dbReference>
<dbReference type="PANTHER" id="PTHR31672:SF13">
    <property type="entry name" value="F-BOX PROTEIN CPR30-LIKE"/>
    <property type="match status" value="1"/>
</dbReference>
<comment type="caution">
    <text evidence="3">The sequence shown here is derived from an EMBL/GenBank/DDBJ whole genome shotgun (WGS) entry which is preliminary data.</text>
</comment>
<dbReference type="InterPro" id="IPR001810">
    <property type="entry name" value="F-box_dom"/>
</dbReference>
<keyword evidence="4" id="KW-1185">Reference proteome</keyword>
<evidence type="ECO:0000313" key="4">
    <source>
        <dbReference type="Proteomes" id="UP000249390"/>
    </source>
</evidence>
<reference evidence="3 4" key="1">
    <citation type="submission" date="2018-06" db="EMBL/GenBank/DDBJ databases">
        <title>The Genome of Cuscuta australis (Dodder) Provides Insight into the Evolution of Plant Parasitism.</title>
        <authorList>
            <person name="Liu H."/>
        </authorList>
    </citation>
    <scope>NUCLEOTIDE SEQUENCE [LARGE SCALE GENOMIC DNA]</scope>
    <source>
        <strain evidence="4">cv. Yunnan</strain>
        <tissue evidence="3">Vines</tissue>
    </source>
</reference>
<feature type="signal peptide" evidence="1">
    <location>
        <begin position="1"/>
        <end position="28"/>
    </location>
</feature>
<dbReference type="PROSITE" id="PS50181">
    <property type="entry name" value="FBOX"/>
    <property type="match status" value="1"/>
</dbReference>
<accession>A0A328CUT0</accession>